<name>A0AA89AKZ3_9ASTE</name>
<keyword evidence="3" id="KW-1185">Reference proteome</keyword>
<dbReference type="InterPro" id="IPR005379">
    <property type="entry name" value="FDM1-5/IDN2_XH"/>
</dbReference>
<dbReference type="InterPro" id="IPR045177">
    <property type="entry name" value="FDM1-5/IDN2"/>
</dbReference>
<feature type="non-terminal residue" evidence="2">
    <location>
        <position position="1"/>
    </location>
</feature>
<dbReference type="PANTHER" id="PTHR21596:SF3">
    <property type="entry name" value="FACTOR OF DNA METHYLATION 1-RELATED"/>
    <property type="match status" value="1"/>
</dbReference>
<gene>
    <name evidence="2" type="ORF">RJ639_019691</name>
</gene>
<reference evidence="2" key="1">
    <citation type="submission" date="2022-12" db="EMBL/GenBank/DDBJ databases">
        <title>Draft genome assemblies for two species of Escallonia (Escalloniales).</title>
        <authorList>
            <person name="Chanderbali A."/>
            <person name="Dervinis C."/>
            <person name="Anghel I."/>
            <person name="Soltis D."/>
            <person name="Soltis P."/>
            <person name="Zapata F."/>
        </authorList>
    </citation>
    <scope>NUCLEOTIDE SEQUENCE</scope>
    <source>
        <strain evidence="2">UCBG64.0493</strain>
        <tissue evidence="2">Leaf</tissue>
    </source>
</reference>
<dbReference type="Pfam" id="PF03469">
    <property type="entry name" value="XH"/>
    <property type="match status" value="1"/>
</dbReference>
<comment type="caution">
    <text evidence="2">The sequence shown here is derived from an EMBL/GenBank/DDBJ whole genome shotgun (WGS) entry which is preliminary data.</text>
</comment>
<accession>A0AA89AKZ3</accession>
<sequence length="235" mass="27040">MSQLPVHDVSQIPENSVRADLLRKAYIEQLGATANLLRLIEEQQKVEESSNNKNIGDEIDNLESMNQTLIVKQRQCNDELEEARKALIGGLADVLGDESDIVIKRMGEIDEKPFLETFKRSYSIEQAMVKASILWSTWQENLTKPDWHPFKVTHDGGFPKEILDEDDQKLKKLKRESGTGIYKAVTTALQEMNEYNPSGRYVISELWNSKEGRRATLKEVIDHMLQNMNKPKRKR</sequence>
<organism evidence="2 3">
    <name type="scientific">Escallonia herrerae</name>
    <dbReference type="NCBI Taxonomy" id="1293975"/>
    <lineage>
        <taxon>Eukaryota</taxon>
        <taxon>Viridiplantae</taxon>
        <taxon>Streptophyta</taxon>
        <taxon>Embryophyta</taxon>
        <taxon>Tracheophyta</taxon>
        <taxon>Spermatophyta</taxon>
        <taxon>Magnoliopsida</taxon>
        <taxon>eudicotyledons</taxon>
        <taxon>Gunneridae</taxon>
        <taxon>Pentapetalae</taxon>
        <taxon>asterids</taxon>
        <taxon>campanulids</taxon>
        <taxon>Escalloniales</taxon>
        <taxon>Escalloniaceae</taxon>
        <taxon>Escallonia</taxon>
    </lineage>
</organism>
<dbReference type="GO" id="GO:0080188">
    <property type="term" value="P:gene silencing by siRNA-directed DNA methylation"/>
    <property type="evidence" value="ECO:0007669"/>
    <property type="project" value="InterPro"/>
</dbReference>
<evidence type="ECO:0000313" key="2">
    <source>
        <dbReference type="EMBL" id="KAK3004921.1"/>
    </source>
</evidence>
<protein>
    <recommendedName>
        <fullName evidence="1">Factor of DNA methylation 1-5/IDN2 domain-containing protein</fullName>
    </recommendedName>
</protein>
<dbReference type="EMBL" id="JAVXUP010002191">
    <property type="protein sequence ID" value="KAK3004921.1"/>
    <property type="molecule type" value="Genomic_DNA"/>
</dbReference>
<evidence type="ECO:0000259" key="1">
    <source>
        <dbReference type="Pfam" id="PF03469"/>
    </source>
</evidence>
<evidence type="ECO:0000313" key="3">
    <source>
        <dbReference type="Proteomes" id="UP001188597"/>
    </source>
</evidence>
<dbReference type="AlphaFoldDB" id="A0AA89AKZ3"/>
<dbReference type="Proteomes" id="UP001188597">
    <property type="component" value="Unassembled WGS sequence"/>
</dbReference>
<dbReference type="PANTHER" id="PTHR21596">
    <property type="entry name" value="RIBONUCLEASE P SUBUNIT P38"/>
    <property type="match status" value="1"/>
</dbReference>
<proteinExistence type="predicted"/>
<feature type="domain" description="Factor of DNA methylation 1-5/IDN2" evidence="1">
    <location>
        <begin position="104"/>
        <end position="234"/>
    </location>
</feature>